<evidence type="ECO:0000256" key="5">
    <source>
        <dbReference type="ARBA" id="ARBA00022692"/>
    </source>
</evidence>
<feature type="transmembrane region" description="Helical" evidence="11">
    <location>
        <begin position="757"/>
        <end position="777"/>
    </location>
</feature>
<evidence type="ECO:0000256" key="9">
    <source>
        <dbReference type="ARBA" id="ARBA00023136"/>
    </source>
</evidence>
<dbReference type="CDD" id="cd18580">
    <property type="entry name" value="ABC_6TM_ABCC_D2"/>
    <property type="match status" value="1"/>
</dbReference>
<dbReference type="InterPro" id="IPR036640">
    <property type="entry name" value="ABC1_TM_sf"/>
</dbReference>
<keyword evidence="5 11" id="KW-0812">Transmembrane</keyword>
<feature type="transmembrane region" description="Helical" evidence="11">
    <location>
        <begin position="274"/>
        <end position="293"/>
    </location>
</feature>
<dbReference type="InterPro" id="IPR050173">
    <property type="entry name" value="ABC_transporter_C-like"/>
</dbReference>
<evidence type="ECO:0000256" key="11">
    <source>
        <dbReference type="SAM" id="Phobius"/>
    </source>
</evidence>
<dbReference type="SUPFAM" id="SSF90123">
    <property type="entry name" value="ABC transporter transmembrane region"/>
    <property type="match status" value="2"/>
</dbReference>
<evidence type="ECO:0000256" key="7">
    <source>
        <dbReference type="ARBA" id="ARBA00022840"/>
    </source>
</evidence>
<evidence type="ECO:0000256" key="8">
    <source>
        <dbReference type="ARBA" id="ARBA00022989"/>
    </source>
</evidence>
<dbReference type="InterPro" id="IPR003439">
    <property type="entry name" value="ABC_transporter-like_ATP-bd"/>
</dbReference>
<dbReference type="CDD" id="cd18579">
    <property type="entry name" value="ABC_6TM_ABCC_D1"/>
    <property type="match status" value="1"/>
</dbReference>
<evidence type="ECO:0008006" key="16">
    <source>
        <dbReference type="Google" id="ProtNLM"/>
    </source>
</evidence>
<dbReference type="PROSITE" id="PS00211">
    <property type="entry name" value="ABC_TRANSPORTER_1"/>
    <property type="match status" value="2"/>
</dbReference>
<accession>A0A9W4J8W0</accession>
<feature type="domain" description="ABC transmembrane type-1" evidence="13">
    <location>
        <begin position="141"/>
        <end position="421"/>
    </location>
</feature>
<dbReference type="Gene3D" id="1.20.1560.10">
    <property type="entry name" value="ABC transporter type 1, transmembrane domain"/>
    <property type="match status" value="2"/>
</dbReference>
<name>A0A9W4J8W0_9EURO</name>
<dbReference type="SUPFAM" id="SSF52540">
    <property type="entry name" value="P-loop containing nucleoside triphosphate hydrolases"/>
    <property type="match status" value="2"/>
</dbReference>
<feature type="domain" description="ABC transporter" evidence="12">
    <location>
        <begin position="478"/>
        <end position="708"/>
    </location>
</feature>
<evidence type="ECO:0000256" key="1">
    <source>
        <dbReference type="ARBA" id="ARBA00004651"/>
    </source>
</evidence>
<dbReference type="InterPro" id="IPR003593">
    <property type="entry name" value="AAA+_ATPase"/>
</dbReference>
<dbReference type="SMART" id="SM00382">
    <property type="entry name" value="AAA"/>
    <property type="match status" value="2"/>
</dbReference>
<dbReference type="OrthoDB" id="4139357at2759"/>
<dbReference type="GO" id="GO:0016887">
    <property type="term" value="F:ATP hydrolysis activity"/>
    <property type="evidence" value="ECO:0007669"/>
    <property type="project" value="InterPro"/>
</dbReference>
<dbReference type="InterPro" id="IPR027417">
    <property type="entry name" value="P-loop_NTPase"/>
</dbReference>
<protein>
    <recommendedName>
        <fullName evidence="16">ABC transporter, integral membrane type 1</fullName>
    </recommendedName>
</protein>
<keyword evidence="3" id="KW-0813">Transport</keyword>
<feature type="transmembrane region" description="Helical" evidence="11">
    <location>
        <begin position="357"/>
        <end position="381"/>
    </location>
</feature>
<dbReference type="Gene3D" id="3.40.50.300">
    <property type="entry name" value="P-loop containing nucleotide triphosphate hydrolases"/>
    <property type="match status" value="2"/>
</dbReference>
<evidence type="ECO:0000256" key="10">
    <source>
        <dbReference type="ARBA" id="ARBA00023180"/>
    </source>
</evidence>
<feature type="transmembrane region" description="Helical" evidence="11">
    <location>
        <begin position="979"/>
        <end position="1000"/>
    </location>
</feature>
<keyword evidence="10" id="KW-0325">Glycoprotein</keyword>
<feature type="transmembrane region" description="Helical" evidence="11">
    <location>
        <begin position="1012"/>
        <end position="1032"/>
    </location>
</feature>
<keyword evidence="4" id="KW-1003">Cell membrane</keyword>
<keyword evidence="8 11" id="KW-1133">Transmembrane helix</keyword>
<sequence length="1308" mass="144819">MILASSICLDLIQAIALYFVKEYHCEASILNVSSIAGKGLLLILESQSKRDILREEWQNWSLEETESAFSIAFYWWVNSLLRKGRSKLLEFDSLPSIPRELSSTTLRETMRTCWESRSKPEKRYALAWALTQCTTWEHLRAIPYMLVATSLRYAQPVVISRLIRFVSDPPVESQRRLEGVKLVGSVIVIYVGLATMNSRRDNAKRRVTVAAKGSLIGIIHDKALRSRDDDSSAITLIGNDVEDVQMSMGWFHVLWSSLLSLAFGLYLLSSKLGWASLVPVVLVLITSQCGKYVSRNFVSKQRAWSDATQKRIDLIKTVLQSLKSIKMMGFTREMEAKAEVARDDELSAGLATYWLDVCLAGCGSFLNVVGPAITFVVYTILAKMTGNAPLDTDRVFTSFALIQMVTLPANSILFILPDFIAAIAGFDRIQKYLLEPDHRDDRALHWDATTVSPSESTQKLNQSVSWEYMSSSNEGTAVLINDATFRYCSGSRPILDHVNLQVESGSLVAVTGVIGSGKTTLARIILGDLSLDSGTISTSSKHMAFCAQTPWLRSGTIREIIAGGPSAAIEDEKWYQKVLHACDLQYDFIKLPQGDKTLVGSGGISLSGGQRQRVALARAVYSELDTLILDDVFSALDSATTDRIMQRLVGPSGLLRELKRTVILITHATKRLDPFDRIITLGIDGSISEQRSFQEIDPPTSAKFQEDTDMINHQPESGQESPVPATNTPVPEISMQDVRKIGDSSIYQFYVRAIGKWRVLVVVMIMISSASFAMLIQNWLRWWTADKESGKRIGLYLSLYCLFSIGHWLSLTAISTVALLIVPSSGRVLHGQLLRTVLNAPLSFITSSDIGTTLSRFSQDMKQIDRRLPSQVTGLGSQAFKLLAQMLLLYTAQTYMLTTLPILVVVIYLIQKIYLYTSRQLRWLTMEANALPSNSLLETVQGITTIRAFGWEDSYILDNSEALDTSQKPSYILLAAEQWLALVLDLIVAAVAFINVLLIVTRKDVTPGEVGISMNVILSVNLVLLVTVQSWANFDASLGVISRIKEFTSTVHPEPQSQTECLIPKSWPSEGAVSMKNVVARYATVEDAALRAANAIDNVSLDISTGQRVGICGRTGSGKSSLLLTLLRFLDPSEGVITIDDVDITSVPHDRVRSSLITIPQDTFLLMGDSIRNNLDFSGTAPDNEIIAALKKVHLPLEPHAENAGLTTSLYLDLPMKEWPLSQGQMQLFSLGRALLLRSSRGKVVLLDEATSNIDLETDRLVQKVIREEFNGYTVIMIAHRPETVSDADSIVTMDQGHIVEKLIDYDG</sequence>
<dbReference type="FunFam" id="3.40.50.300:FF:002145">
    <property type="entry name" value="ABC transporter (MsbA subfamily)"/>
    <property type="match status" value="1"/>
</dbReference>
<dbReference type="Proteomes" id="UP001152649">
    <property type="component" value="Unassembled WGS sequence"/>
</dbReference>
<dbReference type="GO" id="GO:0005524">
    <property type="term" value="F:ATP binding"/>
    <property type="evidence" value="ECO:0007669"/>
    <property type="project" value="UniProtKB-KW"/>
</dbReference>
<feature type="domain" description="ABC transporter" evidence="12">
    <location>
        <begin position="1073"/>
        <end position="1306"/>
    </location>
</feature>
<dbReference type="InterPro" id="IPR044726">
    <property type="entry name" value="ABCC_6TM_D2"/>
</dbReference>
<dbReference type="InterPro" id="IPR044746">
    <property type="entry name" value="ABCC_6TM_D1"/>
</dbReference>
<keyword evidence="15" id="KW-1185">Reference proteome</keyword>
<comment type="subcellular location">
    <subcellularLocation>
        <location evidence="1">Cell membrane</location>
        <topology evidence="1">Multi-pass membrane protein</topology>
    </subcellularLocation>
</comment>
<keyword evidence="6" id="KW-0547">Nucleotide-binding</keyword>
<comment type="caution">
    <text evidence="14">The sequence shown here is derived from an EMBL/GenBank/DDBJ whole genome shotgun (WGS) entry which is preliminary data.</text>
</comment>
<evidence type="ECO:0000313" key="15">
    <source>
        <dbReference type="Proteomes" id="UP001152649"/>
    </source>
</evidence>
<gene>
    <name evidence="14" type="ORF">PSALAMII_LOCUS5855</name>
</gene>
<dbReference type="InterPro" id="IPR017871">
    <property type="entry name" value="ABC_transporter-like_CS"/>
</dbReference>
<evidence type="ECO:0000256" key="3">
    <source>
        <dbReference type="ARBA" id="ARBA00022448"/>
    </source>
</evidence>
<evidence type="ECO:0000256" key="2">
    <source>
        <dbReference type="ARBA" id="ARBA00009726"/>
    </source>
</evidence>
<evidence type="ECO:0000313" key="14">
    <source>
        <dbReference type="EMBL" id="CAG8382248.1"/>
    </source>
</evidence>
<feature type="transmembrane region" description="Helical" evidence="11">
    <location>
        <begin position="401"/>
        <end position="426"/>
    </location>
</feature>
<evidence type="ECO:0000256" key="4">
    <source>
        <dbReference type="ARBA" id="ARBA00022475"/>
    </source>
</evidence>
<evidence type="ECO:0000259" key="12">
    <source>
        <dbReference type="PROSITE" id="PS50893"/>
    </source>
</evidence>
<evidence type="ECO:0000259" key="13">
    <source>
        <dbReference type="PROSITE" id="PS50929"/>
    </source>
</evidence>
<dbReference type="Pfam" id="PF00664">
    <property type="entry name" value="ABC_membrane"/>
    <property type="match status" value="2"/>
</dbReference>
<dbReference type="GO" id="GO:0005886">
    <property type="term" value="C:plasma membrane"/>
    <property type="evidence" value="ECO:0007669"/>
    <property type="project" value="UniProtKB-SubCell"/>
</dbReference>
<dbReference type="GO" id="GO:0140359">
    <property type="term" value="F:ABC-type transporter activity"/>
    <property type="evidence" value="ECO:0007669"/>
    <property type="project" value="InterPro"/>
</dbReference>
<feature type="domain" description="ABC transmembrane type-1" evidence="13">
    <location>
        <begin position="759"/>
        <end position="1036"/>
    </location>
</feature>
<comment type="similarity">
    <text evidence="2">Belongs to the ABC transporter superfamily. ABCC family. Conjugate transporter (TC 3.A.1.208) subfamily.</text>
</comment>
<keyword evidence="7" id="KW-0067">ATP-binding</keyword>
<dbReference type="InterPro" id="IPR011527">
    <property type="entry name" value="ABC1_TM_dom"/>
</dbReference>
<dbReference type="PROSITE" id="PS50893">
    <property type="entry name" value="ABC_TRANSPORTER_2"/>
    <property type="match status" value="2"/>
</dbReference>
<feature type="transmembrane region" description="Helical" evidence="11">
    <location>
        <begin position="887"/>
        <end position="910"/>
    </location>
</feature>
<proteinExistence type="inferred from homology"/>
<dbReference type="EMBL" id="CAJVPG010000244">
    <property type="protein sequence ID" value="CAG8382248.1"/>
    <property type="molecule type" value="Genomic_DNA"/>
</dbReference>
<dbReference type="Pfam" id="PF00005">
    <property type="entry name" value="ABC_tran"/>
    <property type="match status" value="2"/>
</dbReference>
<dbReference type="PANTHER" id="PTHR24223">
    <property type="entry name" value="ATP-BINDING CASSETTE SUB-FAMILY C"/>
    <property type="match status" value="1"/>
</dbReference>
<feature type="transmembrane region" description="Helical" evidence="11">
    <location>
        <begin position="797"/>
        <end position="822"/>
    </location>
</feature>
<dbReference type="PROSITE" id="PS50929">
    <property type="entry name" value="ABC_TM1F"/>
    <property type="match status" value="2"/>
</dbReference>
<evidence type="ECO:0000256" key="6">
    <source>
        <dbReference type="ARBA" id="ARBA00022741"/>
    </source>
</evidence>
<dbReference type="PANTHER" id="PTHR24223:SF345">
    <property type="entry name" value="ABC MULTIDRUG TRANSPORTER (EUROFUNG)"/>
    <property type="match status" value="1"/>
</dbReference>
<keyword evidence="9 11" id="KW-0472">Membrane</keyword>
<organism evidence="14 15">
    <name type="scientific">Penicillium salamii</name>
    <dbReference type="NCBI Taxonomy" id="1612424"/>
    <lineage>
        <taxon>Eukaryota</taxon>
        <taxon>Fungi</taxon>
        <taxon>Dikarya</taxon>
        <taxon>Ascomycota</taxon>
        <taxon>Pezizomycotina</taxon>
        <taxon>Eurotiomycetes</taxon>
        <taxon>Eurotiomycetidae</taxon>
        <taxon>Eurotiales</taxon>
        <taxon>Aspergillaceae</taxon>
        <taxon>Penicillium</taxon>
    </lineage>
</organism>
<reference evidence="14" key="1">
    <citation type="submission" date="2021-07" db="EMBL/GenBank/DDBJ databases">
        <authorList>
            <person name="Branca A.L. A."/>
        </authorList>
    </citation>
    <scope>NUCLEOTIDE SEQUENCE</scope>
</reference>